<dbReference type="Gene3D" id="3.30.1360.120">
    <property type="entry name" value="Probable tRNA modification gtpase trme, domain 1"/>
    <property type="match status" value="1"/>
</dbReference>
<dbReference type="InterPro" id="IPR013977">
    <property type="entry name" value="GcvT_C"/>
</dbReference>
<evidence type="ECO:0000259" key="8">
    <source>
        <dbReference type="Pfam" id="PF01571"/>
    </source>
</evidence>
<dbReference type="InterPro" id="IPR006223">
    <property type="entry name" value="GcvT"/>
</dbReference>
<evidence type="ECO:0000256" key="4">
    <source>
        <dbReference type="ARBA" id="ARBA00022679"/>
    </source>
</evidence>
<feature type="domain" description="GCVT N-terminal" evidence="8">
    <location>
        <begin position="13"/>
        <end position="267"/>
    </location>
</feature>
<dbReference type="EMBL" id="JBHUCP010000026">
    <property type="protein sequence ID" value="MFD1533784.1"/>
    <property type="molecule type" value="Genomic_DNA"/>
</dbReference>
<feature type="domain" description="Aminomethyltransferase C-terminal" evidence="9">
    <location>
        <begin position="286"/>
        <end position="364"/>
    </location>
</feature>
<evidence type="ECO:0000256" key="3">
    <source>
        <dbReference type="ARBA" id="ARBA00022576"/>
    </source>
</evidence>
<dbReference type="Pfam" id="PF08669">
    <property type="entry name" value="GCV_T_C"/>
    <property type="match status" value="1"/>
</dbReference>
<dbReference type="RefSeq" id="WP_343984461.1">
    <property type="nucleotide sequence ID" value="NZ_BAAAJG010000022.1"/>
</dbReference>
<comment type="similarity">
    <text evidence="1 7">Belongs to the GcvT family.</text>
</comment>
<dbReference type="InterPro" id="IPR022903">
    <property type="entry name" value="GcvT_bac"/>
</dbReference>
<dbReference type="Pfam" id="PF01571">
    <property type="entry name" value="GCV_T"/>
    <property type="match status" value="1"/>
</dbReference>
<protein>
    <recommendedName>
        <fullName evidence="2 7">Aminomethyltransferase</fullName>
        <ecNumber evidence="2 7">2.1.2.10</ecNumber>
    </recommendedName>
    <alternativeName>
        <fullName evidence="5 7">Glycine cleavage system T protein</fullName>
    </alternativeName>
</protein>
<evidence type="ECO:0000313" key="11">
    <source>
        <dbReference type="Proteomes" id="UP001597145"/>
    </source>
</evidence>
<evidence type="ECO:0000313" key="10">
    <source>
        <dbReference type="EMBL" id="MFD1533784.1"/>
    </source>
</evidence>
<comment type="catalytic activity">
    <reaction evidence="6 7">
        <text>N(6)-[(R)-S(8)-aminomethyldihydrolipoyl]-L-lysyl-[protein] + (6S)-5,6,7,8-tetrahydrofolate = N(6)-[(R)-dihydrolipoyl]-L-lysyl-[protein] + (6R)-5,10-methylene-5,6,7,8-tetrahydrofolate + NH4(+)</text>
        <dbReference type="Rhea" id="RHEA:16945"/>
        <dbReference type="Rhea" id="RHEA-COMP:10475"/>
        <dbReference type="Rhea" id="RHEA-COMP:10492"/>
        <dbReference type="ChEBI" id="CHEBI:15636"/>
        <dbReference type="ChEBI" id="CHEBI:28938"/>
        <dbReference type="ChEBI" id="CHEBI:57453"/>
        <dbReference type="ChEBI" id="CHEBI:83100"/>
        <dbReference type="ChEBI" id="CHEBI:83143"/>
        <dbReference type="EC" id="2.1.2.10"/>
    </reaction>
</comment>
<evidence type="ECO:0000256" key="2">
    <source>
        <dbReference type="ARBA" id="ARBA00012616"/>
    </source>
</evidence>
<evidence type="ECO:0000256" key="7">
    <source>
        <dbReference type="HAMAP-Rule" id="MF_00259"/>
    </source>
</evidence>
<dbReference type="SUPFAM" id="SSF103025">
    <property type="entry name" value="Folate-binding domain"/>
    <property type="match status" value="1"/>
</dbReference>
<dbReference type="InterPro" id="IPR029043">
    <property type="entry name" value="GcvT/YgfZ_C"/>
</dbReference>
<dbReference type="PIRSF" id="PIRSF006487">
    <property type="entry name" value="GcvT"/>
    <property type="match status" value="1"/>
</dbReference>
<dbReference type="Proteomes" id="UP001597145">
    <property type="component" value="Unassembled WGS sequence"/>
</dbReference>
<comment type="caution">
    <text evidence="10">The sequence shown here is derived from an EMBL/GenBank/DDBJ whole genome shotgun (WGS) entry which is preliminary data.</text>
</comment>
<proteinExistence type="inferred from homology"/>
<keyword evidence="11" id="KW-1185">Reference proteome</keyword>
<dbReference type="EC" id="2.1.2.10" evidence="2 7"/>
<evidence type="ECO:0000256" key="5">
    <source>
        <dbReference type="ARBA" id="ARBA00031395"/>
    </source>
</evidence>
<organism evidence="10 11">
    <name type="scientific">Pseudonocardia aurantiaca</name>
    <dbReference type="NCBI Taxonomy" id="75290"/>
    <lineage>
        <taxon>Bacteria</taxon>
        <taxon>Bacillati</taxon>
        <taxon>Actinomycetota</taxon>
        <taxon>Actinomycetes</taxon>
        <taxon>Pseudonocardiales</taxon>
        <taxon>Pseudonocardiaceae</taxon>
        <taxon>Pseudonocardia</taxon>
    </lineage>
</organism>
<evidence type="ECO:0000256" key="1">
    <source>
        <dbReference type="ARBA" id="ARBA00008609"/>
    </source>
</evidence>
<accession>A0ABW4FTE5</accession>
<dbReference type="InterPro" id="IPR006222">
    <property type="entry name" value="GCVT_N"/>
</dbReference>
<dbReference type="SUPFAM" id="SSF101790">
    <property type="entry name" value="Aminomethyltransferase beta-barrel domain"/>
    <property type="match status" value="1"/>
</dbReference>
<keyword evidence="4 7" id="KW-0808">Transferase</keyword>
<comment type="subunit">
    <text evidence="7">The glycine cleavage system is composed of four proteins: P, T, L and H.</text>
</comment>
<dbReference type="GO" id="GO:0004047">
    <property type="term" value="F:aminomethyltransferase activity"/>
    <property type="evidence" value="ECO:0007669"/>
    <property type="project" value="UniProtKB-EC"/>
</dbReference>
<evidence type="ECO:0000259" key="9">
    <source>
        <dbReference type="Pfam" id="PF08669"/>
    </source>
</evidence>
<keyword evidence="3 7" id="KW-0032">Aminotransferase</keyword>
<dbReference type="PANTHER" id="PTHR43757">
    <property type="entry name" value="AMINOMETHYLTRANSFERASE"/>
    <property type="match status" value="1"/>
</dbReference>
<dbReference type="NCBIfam" id="TIGR00528">
    <property type="entry name" value="gcvT"/>
    <property type="match status" value="1"/>
</dbReference>
<dbReference type="NCBIfam" id="NF001567">
    <property type="entry name" value="PRK00389.1"/>
    <property type="match status" value="1"/>
</dbReference>
<sequence length="369" mass="38219">MDDRLDDLLTSPLHDRHTALGATLGAFGGWSMPISYPAGTVAEHTAVRSAVGVFDVSHLGKLSITGPGAADFVNRCFTADLGKIGSGQAQYTLCCAESGGVVDDVIVYLVGPDEVLAVPNAANAARVATMLRAAAPDDIGVADRHRDLAVLAVQGPRAPEVLVSVLPGAADLAGMDYMAFSDVAGLRVCRTGYTGERGYELLVPADDAPRVWDELLAAAEALGGGPAGLAARDTLRTEMGYPLHGQDLSEDITPVQAGSGWAVGWSKPEFWGREALVAEKAAGPARRLRGLRATGRGVPRPGMDVLAGGERVGTTTSGTFSPTLKTGIALALIDTASGVGLDDTVTVDVRGRSLECTVVKPPFVESHVR</sequence>
<dbReference type="InterPro" id="IPR027266">
    <property type="entry name" value="TrmE/GcvT-like"/>
</dbReference>
<evidence type="ECO:0000256" key="6">
    <source>
        <dbReference type="ARBA" id="ARBA00047665"/>
    </source>
</evidence>
<name>A0ABW4FTE5_9PSEU</name>
<comment type="function">
    <text evidence="7">The glycine cleavage system catalyzes the degradation of glycine.</text>
</comment>
<dbReference type="PANTHER" id="PTHR43757:SF2">
    <property type="entry name" value="AMINOMETHYLTRANSFERASE, MITOCHONDRIAL"/>
    <property type="match status" value="1"/>
</dbReference>
<reference evidence="11" key="1">
    <citation type="journal article" date="2019" name="Int. J. Syst. Evol. Microbiol.">
        <title>The Global Catalogue of Microorganisms (GCM) 10K type strain sequencing project: providing services to taxonomists for standard genome sequencing and annotation.</title>
        <authorList>
            <consortium name="The Broad Institute Genomics Platform"/>
            <consortium name="The Broad Institute Genome Sequencing Center for Infectious Disease"/>
            <person name="Wu L."/>
            <person name="Ma J."/>
        </authorList>
    </citation>
    <scope>NUCLEOTIDE SEQUENCE [LARGE SCALE GENOMIC DNA]</scope>
    <source>
        <strain evidence="11">JCM 12165</strain>
    </source>
</reference>
<dbReference type="InterPro" id="IPR028896">
    <property type="entry name" value="GcvT/YgfZ/DmdA"/>
</dbReference>
<dbReference type="HAMAP" id="MF_00259">
    <property type="entry name" value="GcvT"/>
    <property type="match status" value="1"/>
</dbReference>
<gene>
    <name evidence="7 10" type="primary">gcvT</name>
    <name evidence="10" type="ORF">ACFSCY_30645</name>
</gene>